<sequence>MDVIARAWSKAVRTALPGPWRLGLVIRELVGALLIGGLAALIEVVSHSGLTLPMSVGSAVLFLLRRGLPATTLVLTAAAGGFSGGPLPLLVCVGWSVGARVRRVGVLAGSFAVGWVLMTLFGVVKDAGQVPVKLIVGFTLGGFLLLAVLPALWGRYRAQRRALTDALRERNEQLLRERAMVAHQARLRERHRIAQDMHDSLGHQLALISVHSGALEVDRTLTDRQREAVGVLRQAAVAAMRELREVVGVLHDESTAPPPGPGTAPGSGGSPVGGPGSGGFGSGGFGTGGVGTGGVDGIERLVESSRAAGTVVSLVRDGERRPLSASAGHAAYRVVQEALTNAHKHAPSAPITVALRYEPDALVVEVVNLAAPEPAGVRPGGAAAVVSGGQGLTGLRERARLVGGMVHTGPTPEAGFRLAAVLPYRGAEGAGAAGDGAGAGGADGADGAGAGGTGGIGGAGGAGGAPEWALEWALEGVPAMAATPPKRRSPAIGFAVGGVAVLLAVLGLLVWGVIGFVRSAEDATVKRSVYESLELGTPEAEVRRQLPPGSDLFLRHLKGTGPTPPEGSVCVHFLTDGPGTGWGEDATVRFCFKDGVLVDKQHYRVKQ</sequence>
<dbReference type="EC" id="2.7.13.3" evidence="2"/>
<dbReference type="Gene3D" id="1.20.5.1930">
    <property type="match status" value="1"/>
</dbReference>
<dbReference type="Proteomes" id="UP001595975">
    <property type="component" value="Unassembled WGS sequence"/>
</dbReference>
<keyword evidence="8" id="KW-0902">Two-component regulatory system</keyword>
<dbReference type="Pfam" id="PF07730">
    <property type="entry name" value="HisKA_3"/>
    <property type="match status" value="1"/>
</dbReference>
<dbReference type="PANTHER" id="PTHR24421:SF10">
    <property type="entry name" value="NITRATE_NITRITE SENSOR PROTEIN NARQ"/>
    <property type="match status" value="1"/>
</dbReference>
<keyword evidence="10" id="KW-1133">Transmembrane helix</keyword>
<feature type="transmembrane region" description="Helical" evidence="10">
    <location>
        <begin position="130"/>
        <end position="153"/>
    </location>
</feature>
<organism evidence="12 13">
    <name type="scientific">Kitasatospora misakiensis</name>
    <dbReference type="NCBI Taxonomy" id="67330"/>
    <lineage>
        <taxon>Bacteria</taxon>
        <taxon>Bacillati</taxon>
        <taxon>Actinomycetota</taxon>
        <taxon>Actinomycetes</taxon>
        <taxon>Kitasatosporales</taxon>
        <taxon>Streptomycetaceae</taxon>
        <taxon>Kitasatospora</taxon>
    </lineage>
</organism>
<keyword evidence="6 12" id="KW-0418">Kinase</keyword>
<dbReference type="EMBL" id="JBHSOF010000012">
    <property type="protein sequence ID" value="MFC5663763.1"/>
    <property type="molecule type" value="Genomic_DNA"/>
</dbReference>
<reference evidence="13" key="1">
    <citation type="journal article" date="2019" name="Int. J. Syst. Evol. Microbiol.">
        <title>The Global Catalogue of Microorganisms (GCM) 10K type strain sequencing project: providing services to taxonomists for standard genome sequencing and annotation.</title>
        <authorList>
            <consortium name="The Broad Institute Genomics Platform"/>
            <consortium name="The Broad Institute Genome Sequencing Center for Infectious Disease"/>
            <person name="Wu L."/>
            <person name="Ma J."/>
        </authorList>
    </citation>
    <scope>NUCLEOTIDE SEQUENCE [LARGE SCALE GENOMIC DNA]</scope>
    <source>
        <strain evidence="13">CGMCC 4.1437</strain>
    </source>
</reference>
<feature type="compositionally biased region" description="Gly residues" evidence="9">
    <location>
        <begin position="263"/>
        <end position="288"/>
    </location>
</feature>
<evidence type="ECO:0000256" key="7">
    <source>
        <dbReference type="ARBA" id="ARBA00022840"/>
    </source>
</evidence>
<evidence type="ECO:0000256" key="2">
    <source>
        <dbReference type="ARBA" id="ARBA00012438"/>
    </source>
</evidence>
<protein>
    <recommendedName>
        <fullName evidence="2">histidine kinase</fullName>
        <ecNumber evidence="2">2.7.13.3</ecNumber>
    </recommendedName>
</protein>
<dbReference type="InterPro" id="IPR050482">
    <property type="entry name" value="Sensor_HK_TwoCompSys"/>
</dbReference>
<keyword evidence="7" id="KW-0067">ATP-binding</keyword>
<evidence type="ECO:0000256" key="10">
    <source>
        <dbReference type="SAM" id="Phobius"/>
    </source>
</evidence>
<comment type="caution">
    <text evidence="12">The sequence shown here is derived from an EMBL/GenBank/DDBJ whole genome shotgun (WGS) entry which is preliminary data.</text>
</comment>
<evidence type="ECO:0000313" key="12">
    <source>
        <dbReference type="EMBL" id="MFC5663763.1"/>
    </source>
</evidence>
<keyword evidence="5" id="KW-0547">Nucleotide-binding</keyword>
<dbReference type="Gene3D" id="3.30.565.10">
    <property type="entry name" value="Histidine kinase-like ATPase, C-terminal domain"/>
    <property type="match status" value="1"/>
</dbReference>
<evidence type="ECO:0000256" key="4">
    <source>
        <dbReference type="ARBA" id="ARBA00022679"/>
    </source>
</evidence>
<keyword evidence="13" id="KW-1185">Reference proteome</keyword>
<feature type="domain" description="Signal transduction histidine kinase subgroup 3 dimerisation and phosphoacceptor" evidence="11">
    <location>
        <begin position="189"/>
        <end position="252"/>
    </location>
</feature>
<feature type="transmembrane region" description="Helical" evidence="10">
    <location>
        <begin position="70"/>
        <end position="97"/>
    </location>
</feature>
<evidence type="ECO:0000256" key="5">
    <source>
        <dbReference type="ARBA" id="ARBA00022741"/>
    </source>
</evidence>
<feature type="transmembrane region" description="Helical" evidence="10">
    <location>
        <begin position="29"/>
        <end position="50"/>
    </location>
</feature>
<dbReference type="GO" id="GO:0016301">
    <property type="term" value="F:kinase activity"/>
    <property type="evidence" value="ECO:0007669"/>
    <property type="project" value="UniProtKB-KW"/>
</dbReference>
<dbReference type="RefSeq" id="WP_380225440.1">
    <property type="nucleotide sequence ID" value="NZ_JBHSOF010000012.1"/>
</dbReference>
<feature type="transmembrane region" description="Helical" evidence="10">
    <location>
        <begin position="492"/>
        <end position="517"/>
    </location>
</feature>
<gene>
    <name evidence="12" type="ORF">ACFP3U_12295</name>
</gene>
<evidence type="ECO:0000313" key="13">
    <source>
        <dbReference type="Proteomes" id="UP001595975"/>
    </source>
</evidence>
<dbReference type="CDD" id="cd16917">
    <property type="entry name" value="HATPase_UhpB-NarQ-NarX-like"/>
    <property type="match status" value="1"/>
</dbReference>
<proteinExistence type="predicted"/>
<comment type="catalytic activity">
    <reaction evidence="1">
        <text>ATP + protein L-histidine = ADP + protein N-phospho-L-histidine.</text>
        <dbReference type="EC" id="2.7.13.3"/>
    </reaction>
</comment>
<evidence type="ECO:0000256" key="1">
    <source>
        <dbReference type="ARBA" id="ARBA00000085"/>
    </source>
</evidence>
<dbReference type="InterPro" id="IPR011712">
    <property type="entry name" value="Sig_transdc_His_kin_sub3_dim/P"/>
</dbReference>
<evidence type="ECO:0000256" key="8">
    <source>
        <dbReference type="ARBA" id="ARBA00023012"/>
    </source>
</evidence>
<keyword evidence="4" id="KW-0808">Transferase</keyword>
<dbReference type="PANTHER" id="PTHR24421">
    <property type="entry name" value="NITRATE/NITRITE SENSOR PROTEIN NARX-RELATED"/>
    <property type="match status" value="1"/>
</dbReference>
<name>A0ABW0WZP3_9ACTN</name>
<keyword evidence="3" id="KW-0597">Phosphoprotein</keyword>
<dbReference type="InterPro" id="IPR036890">
    <property type="entry name" value="HATPase_C_sf"/>
</dbReference>
<keyword evidence="10" id="KW-0472">Membrane</keyword>
<evidence type="ECO:0000256" key="3">
    <source>
        <dbReference type="ARBA" id="ARBA00022553"/>
    </source>
</evidence>
<evidence type="ECO:0000256" key="6">
    <source>
        <dbReference type="ARBA" id="ARBA00022777"/>
    </source>
</evidence>
<keyword evidence="10" id="KW-0812">Transmembrane</keyword>
<feature type="transmembrane region" description="Helical" evidence="10">
    <location>
        <begin position="104"/>
        <end position="124"/>
    </location>
</feature>
<dbReference type="SUPFAM" id="SSF55874">
    <property type="entry name" value="ATPase domain of HSP90 chaperone/DNA topoisomerase II/histidine kinase"/>
    <property type="match status" value="1"/>
</dbReference>
<evidence type="ECO:0000259" key="11">
    <source>
        <dbReference type="Pfam" id="PF07730"/>
    </source>
</evidence>
<evidence type="ECO:0000256" key="9">
    <source>
        <dbReference type="SAM" id="MobiDB-lite"/>
    </source>
</evidence>
<accession>A0ABW0WZP3</accession>
<feature type="region of interest" description="Disordered" evidence="9">
    <location>
        <begin position="251"/>
        <end position="288"/>
    </location>
</feature>